<proteinExistence type="predicted"/>
<name>A0A1G4HZK3_TRYEQ</name>
<dbReference type="AlphaFoldDB" id="A0A1G4HZK3"/>
<dbReference type="SUPFAM" id="SSF56176">
    <property type="entry name" value="FAD-binding/transporter-associated domain-like"/>
    <property type="match status" value="1"/>
</dbReference>
<comment type="caution">
    <text evidence="3">The sequence shown here is derived from an EMBL/GenBank/DDBJ whole genome shotgun (WGS) entry which is preliminary data.</text>
</comment>
<evidence type="ECO:0000313" key="4">
    <source>
        <dbReference type="Proteomes" id="UP000195570"/>
    </source>
</evidence>
<dbReference type="GO" id="GO:0016020">
    <property type="term" value="C:membrane"/>
    <property type="evidence" value="ECO:0007669"/>
    <property type="project" value="InterPro"/>
</dbReference>
<dbReference type="EMBL" id="CZPT02000133">
    <property type="protein sequence ID" value="SCU64724.1"/>
    <property type="molecule type" value="Genomic_DNA"/>
</dbReference>
<sequence length="520" mass="58889">MGQETMSDGTWTNFANIGKCFPRKHHYPNTVEEVSSIIKVINSAGERCRVVGGGKSPNSCTFTNGHLIHMDRLNRITSIDEKSMTIVCEGGALISDVFERLSAHDLMLRCVPSFVQTTVGGVIATATHSSGIRSRSISDCVVRLQLVDGRGILHTFDASTPKELSLSACHLGMLGVVVSVTLQAEKKRLWRIESRPIPFRKLTEGDTLKKRIAESEFYRFFWMPNTDQCYESIAEFVGEEGADQTKRVDESIKLAMGKKHEATLPMTAGNTITKLTSSKLRNFSSEKCNSTGEDYQMWLRNQRTLRTRICKILKGNWLRHGVVEAALAAAVIQPGIQPYINRTYRRLFYNAPEVQYGTSLECFTFDCLFKQWACEWAIDISNVMPAFHYLRDLISSENLSVHFPVEFRFTGADTAALSPAHGRQTCWIGIVMYRPYLRHARDTLRYYDAFSKAMTVMGGRPHWAKYYTWGPEQMLKAYGKNWEDFLLFRKKMDPEGVFLNGWFNSLSGNSPVLNSTISHL</sequence>
<dbReference type="GO" id="GO:0071949">
    <property type="term" value="F:FAD binding"/>
    <property type="evidence" value="ECO:0007669"/>
    <property type="project" value="InterPro"/>
</dbReference>
<dbReference type="RefSeq" id="XP_067076436.1">
    <property type="nucleotide sequence ID" value="XM_067220335.1"/>
</dbReference>
<dbReference type="Gene3D" id="3.30.70.2520">
    <property type="match status" value="1"/>
</dbReference>
<dbReference type="PIRSF" id="PIRSF000136">
    <property type="entry name" value="LGO_GLO"/>
    <property type="match status" value="1"/>
</dbReference>
<dbReference type="GO" id="GO:0016633">
    <property type="term" value="F:galactonolactone dehydrogenase activity"/>
    <property type="evidence" value="ECO:0007669"/>
    <property type="project" value="UniProtKB-EC"/>
</dbReference>
<feature type="domain" description="FAD-binding PCMH-type" evidence="2">
    <location>
        <begin position="18"/>
        <end position="187"/>
    </location>
</feature>
<evidence type="ECO:0000256" key="1">
    <source>
        <dbReference type="ARBA" id="ARBA00023002"/>
    </source>
</evidence>
<reference evidence="3" key="1">
    <citation type="submission" date="2016-09" db="EMBL/GenBank/DDBJ databases">
        <authorList>
            <person name="Hebert L."/>
            <person name="Moumen B."/>
        </authorList>
    </citation>
    <scope>NUCLEOTIDE SEQUENCE [LARGE SCALE GENOMIC DNA]</scope>
    <source>
        <strain evidence="3">OVI</strain>
    </source>
</reference>
<dbReference type="InterPro" id="IPR010031">
    <property type="entry name" value="FAD_lactone_oxidase-like"/>
</dbReference>
<protein>
    <submittedName>
        <fullName evidence="3">L-galactonolactone oxidase</fullName>
        <ecNumber evidence="3">1.1.3.37</ecNumber>
        <ecNumber evidence="3">1.3.2.3</ecNumber>
    </submittedName>
</protein>
<gene>
    <name evidence="3" type="ORF">TEOVI_000011700</name>
</gene>
<dbReference type="InterPro" id="IPR007173">
    <property type="entry name" value="ALO_C"/>
</dbReference>
<dbReference type="EC" id="1.3.2.3" evidence="3"/>
<dbReference type="PANTHER" id="PTHR43762:SF1">
    <property type="entry name" value="D-ARABINONO-1,4-LACTONE OXIDASE"/>
    <property type="match status" value="1"/>
</dbReference>
<keyword evidence="1 3" id="KW-0560">Oxidoreductase</keyword>
<accession>A0A1G4HZK3</accession>
<dbReference type="PROSITE" id="PS51387">
    <property type="entry name" value="FAD_PCMH"/>
    <property type="match status" value="1"/>
</dbReference>
<evidence type="ECO:0000259" key="2">
    <source>
        <dbReference type="PROSITE" id="PS51387"/>
    </source>
</evidence>
<organism evidence="3 4">
    <name type="scientific">Trypanosoma equiperdum</name>
    <dbReference type="NCBI Taxonomy" id="5694"/>
    <lineage>
        <taxon>Eukaryota</taxon>
        <taxon>Discoba</taxon>
        <taxon>Euglenozoa</taxon>
        <taxon>Kinetoplastea</taxon>
        <taxon>Metakinetoplastina</taxon>
        <taxon>Trypanosomatida</taxon>
        <taxon>Trypanosomatidae</taxon>
        <taxon>Trypanosoma</taxon>
    </lineage>
</organism>
<dbReference type="InterPro" id="IPR036318">
    <property type="entry name" value="FAD-bd_PCMH-like_sf"/>
</dbReference>
<dbReference type="Gene3D" id="3.30.43.10">
    <property type="entry name" value="Uridine Diphospho-n-acetylenolpyruvylglucosamine Reductase, domain 2"/>
    <property type="match status" value="1"/>
</dbReference>
<dbReference type="InterPro" id="IPR016166">
    <property type="entry name" value="FAD-bd_PCMH"/>
</dbReference>
<dbReference type="Pfam" id="PF01565">
    <property type="entry name" value="FAD_binding_4"/>
    <property type="match status" value="1"/>
</dbReference>
<dbReference type="InterPro" id="IPR016167">
    <property type="entry name" value="FAD-bd_PCMH_sub1"/>
</dbReference>
<dbReference type="Proteomes" id="UP000195570">
    <property type="component" value="Unassembled WGS sequence"/>
</dbReference>
<dbReference type="PANTHER" id="PTHR43762">
    <property type="entry name" value="L-GULONOLACTONE OXIDASE"/>
    <property type="match status" value="1"/>
</dbReference>
<dbReference type="VEuPathDB" id="TriTrypDB:TEOVI_000011700"/>
<keyword evidence="4" id="KW-1185">Reference proteome</keyword>
<evidence type="ECO:0000313" key="3">
    <source>
        <dbReference type="EMBL" id="SCU64724.1"/>
    </source>
</evidence>
<dbReference type="GeneID" id="92374057"/>
<dbReference type="Pfam" id="PF04030">
    <property type="entry name" value="ALO"/>
    <property type="match status" value="1"/>
</dbReference>
<dbReference type="InterPro" id="IPR006094">
    <property type="entry name" value="Oxid_FAD_bind_N"/>
</dbReference>
<dbReference type="Gene3D" id="3.30.465.10">
    <property type="match status" value="1"/>
</dbReference>
<dbReference type="EC" id="1.1.3.37" evidence="3"/>
<dbReference type="GO" id="GO:0003885">
    <property type="term" value="F:D-arabinono-1,4-lactone oxidase activity"/>
    <property type="evidence" value="ECO:0007669"/>
    <property type="project" value="UniProtKB-EC"/>
</dbReference>
<dbReference type="InterPro" id="IPR016169">
    <property type="entry name" value="FAD-bd_PCMH_sub2"/>
</dbReference>